<dbReference type="RefSeq" id="XP_062693630.1">
    <property type="nucleotide sequence ID" value="XM_062838758.1"/>
</dbReference>
<reference evidence="1 2" key="1">
    <citation type="journal article" date="2023" name="Mol. Phylogenet. Evol.">
        <title>Genome-scale phylogeny and comparative genomics of the fungal order Sordariales.</title>
        <authorList>
            <person name="Hensen N."/>
            <person name="Bonometti L."/>
            <person name="Westerberg I."/>
            <person name="Brannstrom I.O."/>
            <person name="Guillou S."/>
            <person name="Cros-Aarteil S."/>
            <person name="Calhoun S."/>
            <person name="Haridas S."/>
            <person name="Kuo A."/>
            <person name="Mondo S."/>
            <person name="Pangilinan J."/>
            <person name="Riley R."/>
            <person name="LaButti K."/>
            <person name="Andreopoulos B."/>
            <person name="Lipzen A."/>
            <person name="Chen C."/>
            <person name="Yan M."/>
            <person name="Daum C."/>
            <person name="Ng V."/>
            <person name="Clum A."/>
            <person name="Steindorff A."/>
            <person name="Ohm R.A."/>
            <person name="Martin F."/>
            <person name="Silar P."/>
            <person name="Natvig D.O."/>
            <person name="Lalanne C."/>
            <person name="Gautier V."/>
            <person name="Ament-Velasquez S.L."/>
            <person name="Kruys A."/>
            <person name="Hutchinson M.I."/>
            <person name="Powell A.J."/>
            <person name="Barry K."/>
            <person name="Miller A.N."/>
            <person name="Grigoriev I.V."/>
            <person name="Debuchy R."/>
            <person name="Gladieux P."/>
            <person name="Hiltunen Thoren M."/>
            <person name="Johannesson H."/>
        </authorList>
    </citation>
    <scope>NUCLEOTIDE SEQUENCE [LARGE SCALE GENOMIC DNA]</scope>
    <source>
        <strain evidence="1 2">FGSC 10403</strain>
    </source>
</reference>
<dbReference type="AlphaFoldDB" id="A0AAJ0MSD3"/>
<dbReference type="GeneID" id="87876380"/>
<sequence length="245" mass="28149">MLATTCYSFLEVIILPAPNAILMIVKTGSITTLGTPGFWPKRAGRREVGSRFGPFDTPWIVWTPEQGYPRRGTTVEKLFQRLQRKRGKAEEEEMEFQWESPPSADFPNITIHWAENWAGKCGGDLTLNRRDGTEKILREEANRLGFDAVVIRSGVHNETNQYAADGTLLTYIDPRTGKKRNLTAEDDPHITVYMGYDLDNLVVQGHVYIVWDRKAPYDMRIVKDASDRKIVQPWRQPVASEYWYL</sequence>
<proteinExistence type="predicted"/>
<dbReference type="Proteomes" id="UP001285908">
    <property type="component" value="Unassembled WGS sequence"/>
</dbReference>
<comment type="caution">
    <text evidence="1">The sequence shown here is derived from an EMBL/GenBank/DDBJ whole genome shotgun (WGS) entry which is preliminary data.</text>
</comment>
<accession>A0AAJ0MSD3</accession>
<dbReference type="EMBL" id="JAULSX010000003">
    <property type="protein sequence ID" value="KAK3494201.1"/>
    <property type="molecule type" value="Genomic_DNA"/>
</dbReference>
<evidence type="ECO:0000313" key="2">
    <source>
        <dbReference type="Proteomes" id="UP001285908"/>
    </source>
</evidence>
<gene>
    <name evidence="1" type="ORF">B0T23DRAFT_403229</name>
</gene>
<evidence type="ECO:0000313" key="1">
    <source>
        <dbReference type="EMBL" id="KAK3494201.1"/>
    </source>
</evidence>
<protein>
    <submittedName>
        <fullName evidence="1">Uncharacterized protein</fullName>
    </submittedName>
</protein>
<keyword evidence="2" id="KW-1185">Reference proteome</keyword>
<organism evidence="1 2">
    <name type="scientific">Neurospora hispaniola</name>
    <dbReference type="NCBI Taxonomy" id="588809"/>
    <lineage>
        <taxon>Eukaryota</taxon>
        <taxon>Fungi</taxon>
        <taxon>Dikarya</taxon>
        <taxon>Ascomycota</taxon>
        <taxon>Pezizomycotina</taxon>
        <taxon>Sordariomycetes</taxon>
        <taxon>Sordariomycetidae</taxon>
        <taxon>Sordariales</taxon>
        <taxon>Sordariaceae</taxon>
        <taxon>Neurospora</taxon>
    </lineage>
</organism>
<name>A0AAJ0MSD3_9PEZI</name>